<dbReference type="InterPro" id="IPR036291">
    <property type="entry name" value="NAD(P)-bd_dom_sf"/>
</dbReference>
<dbReference type="EMBL" id="ARXU01000002">
    <property type="protein sequence ID" value="KGD62564.1"/>
    <property type="molecule type" value="Genomic_DNA"/>
</dbReference>
<proteinExistence type="predicted"/>
<accession>A0ABR4WHE9</accession>
<protein>
    <submittedName>
        <fullName evidence="2">Ketopantoate reductase PanE/ApbA family protein</fullName>
    </submittedName>
</protein>
<dbReference type="Proteomes" id="UP000029443">
    <property type="component" value="Unassembled WGS sequence"/>
</dbReference>
<evidence type="ECO:0000313" key="3">
    <source>
        <dbReference type="Proteomes" id="UP000029443"/>
    </source>
</evidence>
<organism evidence="2 3">
    <name type="scientific">Alcanivorax jadensis T9</name>
    <dbReference type="NCBI Taxonomy" id="1177181"/>
    <lineage>
        <taxon>Bacteria</taxon>
        <taxon>Pseudomonadati</taxon>
        <taxon>Pseudomonadota</taxon>
        <taxon>Gammaproteobacteria</taxon>
        <taxon>Oceanospirillales</taxon>
        <taxon>Alcanivoracaceae</taxon>
        <taxon>Alcanivorax</taxon>
    </lineage>
</organism>
<dbReference type="RefSeq" id="WP_035245359.1">
    <property type="nucleotide sequence ID" value="NZ_ARXU01000002.1"/>
</dbReference>
<reference evidence="2 3" key="1">
    <citation type="submission" date="2012-09" db="EMBL/GenBank/DDBJ databases">
        <title>Genome Sequence of alkane-degrading Bacterium Alcanivorax jadensis T9.</title>
        <authorList>
            <person name="Lai Q."/>
            <person name="Shao Z."/>
        </authorList>
    </citation>
    <scope>NUCLEOTIDE SEQUENCE [LARGE SCALE GENOMIC DNA]</scope>
    <source>
        <strain evidence="2 3">T9</strain>
    </source>
</reference>
<dbReference type="Gene3D" id="3.40.50.720">
    <property type="entry name" value="NAD(P)-binding Rossmann-like Domain"/>
    <property type="match status" value="1"/>
</dbReference>
<evidence type="ECO:0000259" key="1">
    <source>
        <dbReference type="Pfam" id="PF02558"/>
    </source>
</evidence>
<sequence>MNILIVGAGAVGLVYGHCFQQAGHSVTFFIKEKHRATLNQGVTLVRKRRLWRDNVSQFSDFSLISDWQAVGKQQWDQVLLAIPSDALRQLPFDSIYRAICDATLVMLQPSEEDSRLLLRFWPASQVVRGMINLISYYHPLPGETPVASATPLSIAWFLPPTAMPLSGDKARLDDVLSLFNGSGIYSKSVANALASSRLPNAVLMTFLCALDASDWRFAQLRSDRTLLALLVAAQKDLLEALAANEAPQEQKAMKRAAGLLGYWPYRMILGLAPLALPFSLEAYLREHFTKVRSQTDLYVQDFRRHCDSVHLAQLHQRAFVDIQTVS</sequence>
<comment type="caution">
    <text evidence="2">The sequence shown here is derived from an EMBL/GenBank/DDBJ whole genome shotgun (WGS) entry which is preliminary data.</text>
</comment>
<feature type="domain" description="Ketopantoate reductase N-terminal" evidence="1">
    <location>
        <begin position="3"/>
        <end position="56"/>
    </location>
</feature>
<name>A0ABR4WHE9_9GAMM</name>
<dbReference type="SUPFAM" id="SSF51735">
    <property type="entry name" value="NAD(P)-binding Rossmann-fold domains"/>
    <property type="match status" value="1"/>
</dbReference>
<gene>
    <name evidence="2" type="ORF">T9A_00855</name>
</gene>
<dbReference type="Pfam" id="PF02558">
    <property type="entry name" value="ApbA"/>
    <property type="match status" value="1"/>
</dbReference>
<evidence type="ECO:0000313" key="2">
    <source>
        <dbReference type="EMBL" id="KGD62564.1"/>
    </source>
</evidence>
<dbReference type="InterPro" id="IPR013332">
    <property type="entry name" value="KPR_N"/>
</dbReference>
<keyword evidence="3" id="KW-1185">Reference proteome</keyword>